<dbReference type="InterPro" id="IPR050301">
    <property type="entry name" value="NTE"/>
</dbReference>
<evidence type="ECO:0000256" key="1">
    <source>
        <dbReference type="ARBA" id="ARBA00022801"/>
    </source>
</evidence>
<keyword evidence="7" id="KW-1185">Reference proteome</keyword>
<dbReference type="InterPro" id="IPR016035">
    <property type="entry name" value="Acyl_Trfase/lysoPLipase"/>
</dbReference>
<organism evidence="6 7">
    <name type="scientific">Bombilactobacillus thymidiniphilus</name>
    <dbReference type="NCBI Taxonomy" id="2923363"/>
    <lineage>
        <taxon>Bacteria</taxon>
        <taxon>Bacillati</taxon>
        <taxon>Bacillota</taxon>
        <taxon>Bacilli</taxon>
        <taxon>Lactobacillales</taxon>
        <taxon>Lactobacillaceae</taxon>
        <taxon>Bombilactobacillus</taxon>
    </lineage>
</organism>
<dbReference type="RefSeq" id="WP_249513278.1">
    <property type="nucleotide sequence ID" value="NZ_CP093365.1"/>
</dbReference>
<dbReference type="InterPro" id="IPR045943">
    <property type="entry name" value="DUF6363"/>
</dbReference>
<dbReference type="CDD" id="cd07208">
    <property type="entry name" value="Pat_hypo_Ecoli_yjju_like"/>
    <property type="match status" value="1"/>
</dbReference>
<evidence type="ECO:0000313" key="7">
    <source>
        <dbReference type="Proteomes" id="UP000831947"/>
    </source>
</evidence>
<feature type="active site" description="Proton acceptor" evidence="4">
    <location>
        <position position="159"/>
    </location>
</feature>
<proteinExistence type="predicted"/>
<dbReference type="Gene3D" id="3.40.1090.10">
    <property type="entry name" value="Cytosolic phospholipase A2 catalytic domain"/>
    <property type="match status" value="2"/>
</dbReference>
<dbReference type="PROSITE" id="PS51635">
    <property type="entry name" value="PNPLA"/>
    <property type="match status" value="1"/>
</dbReference>
<dbReference type="InterPro" id="IPR037483">
    <property type="entry name" value="YjjU-like"/>
</dbReference>
<dbReference type="Pfam" id="PF19890">
    <property type="entry name" value="DUF6363"/>
    <property type="match status" value="1"/>
</dbReference>
<dbReference type="PANTHER" id="PTHR14226:SF25">
    <property type="entry name" value="PHOSPHOESTERASE"/>
    <property type="match status" value="1"/>
</dbReference>
<keyword evidence="3 4" id="KW-0443">Lipid metabolism</keyword>
<dbReference type="PANTHER" id="PTHR14226">
    <property type="entry name" value="NEUROPATHY TARGET ESTERASE/SWISS CHEESE D.MELANOGASTER"/>
    <property type="match status" value="1"/>
</dbReference>
<evidence type="ECO:0000256" key="2">
    <source>
        <dbReference type="ARBA" id="ARBA00022963"/>
    </source>
</evidence>
<feature type="active site" description="Nucleophile" evidence="4">
    <location>
        <position position="39"/>
    </location>
</feature>
<reference evidence="6 7" key="1">
    <citation type="journal article" date="2022" name="Int. J. Syst. Evol. Microbiol.">
        <title>Apilactobacillus apisilvae sp. nov., Nicolia spurrieriana gen. nov. sp. nov., Bombilactobacillus folatiphilus sp. nov. and Bombilactobacillus thymidiniphilus sp. nov., four new lactic acid bacterial isolates from stingless bees Tetragonula carbonaria and Austroplebeia australis.</title>
        <authorList>
            <person name="Oliphant S.A."/>
            <person name="Watson-Haigh N.S."/>
            <person name="Sumby K.M."/>
            <person name="Gardner J."/>
            <person name="Groom S."/>
            <person name="Jiranek V."/>
        </authorList>
    </citation>
    <scope>NUCLEOTIDE SEQUENCE [LARGE SCALE GENOMIC DNA]</scope>
    <source>
        <strain evidence="6 7">SG4_A1</strain>
    </source>
</reference>
<evidence type="ECO:0000313" key="6">
    <source>
        <dbReference type="EMBL" id="UQS84094.1"/>
    </source>
</evidence>
<keyword evidence="1 4" id="KW-0378">Hydrolase</keyword>
<evidence type="ECO:0000256" key="3">
    <source>
        <dbReference type="ARBA" id="ARBA00023098"/>
    </source>
</evidence>
<dbReference type="SUPFAM" id="SSF52151">
    <property type="entry name" value="FabD/lysophospholipase-like"/>
    <property type="match status" value="1"/>
</dbReference>
<dbReference type="EMBL" id="CP093365">
    <property type="protein sequence ID" value="UQS84094.1"/>
    <property type="molecule type" value="Genomic_DNA"/>
</dbReference>
<dbReference type="Proteomes" id="UP000831947">
    <property type="component" value="Chromosome"/>
</dbReference>
<name>A0ABY4PE77_9LACO</name>
<accession>A0ABY4PE77</accession>
<evidence type="ECO:0000256" key="4">
    <source>
        <dbReference type="PROSITE-ProRule" id="PRU01161"/>
    </source>
</evidence>
<feature type="domain" description="PNPLA" evidence="5">
    <location>
        <begin position="6"/>
        <end position="172"/>
    </location>
</feature>
<feature type="short sequence motif" description="GXSXG" evidence="4">
    <location>
        <begin position="37"/>
        <end position="41"/>
    </location>
</feature>
<keyword evidence="2 4" id="KW-0442">Lipid degradation</keyword>
<dbReference type="Pfam" id="PF01734">
    <property type="entry name" value="Patatin"/>
    <property type="match status" value="1"/>
</dbReference>
<evidence type="ECO:0000259" key="5">
    <source>
        <dbReference type="PROSITE" id="PS51635"/>
    </source>
</evidence>
<sequence length="284" mass="32940">MTKTALIIEGGALRTFFSMGVIDYLLEKQLQFDYVCGVSAGSMIGLNYIAQQKKRSMHVDLRFLHDSRYMGIRPLLHYGEFFNLDFLCGPIVNQEYPLNFQQIQQSTQRLEAVVTNCFTGRSEFLSETGYDYDLHAVKASSSYPLASKIKWLHGQPYLDGSISNSLPYQRALDQGYDKVVVVCTRDAGYQMPMVNLTSLRLMRRYYHKYPNLVTAYQKRPQSYNQQFQKMLQLQTTGKIFVIQPVQPLELANTETNLAYLYEVYQRGWQLCQTVWIQLRSFLDS</sequence>
<dbReference type="InterPro" id="IPR002641">
    <property type="entry name" value="PNPLA_dom"/>
</dbReference>
<protein>
    <submittedName>
        <fullName evidence="6">Patatin family protein</fullName>
    </submittedName>
</protein>
<gene>
    <name evidence="6" type="ORF">MOO47_02775</name>
</gene>
<comment type="caution">
    <text evidence="4">Lacks conserved residue(s) required for the propagation of feature annotation.</text>
</comment>